<sequence length="108" mass="12273">MLKQVQSREEYDQILSSHDKVVIQFSAVWCSHCKTIAPKLVEYDQDFEDITFIKVDIDDLPEVSEEAGIRAMPTIHFMYQGKRSDELVGADTTKLIQQINALAGKSEP</sequence>
<dbReference type="PIRSF" id="PIRSF000077">
    <property type="entry name" value="Thioredoxin"/>
    <property type="match status" value="1"/>
</dbReference>
<gene>
    <name evidence="6" type="ORF">KVV02_006532</name>
</gene>
<dbReference type="EMBL" id="JAIFTL010000010">
    <property type="protein sequence ID" value="KAG9327055.1"/>
    <property type="molecule type" value="Genomic_DNA"/>
</dbReference>
<proteinExistence type="inferred from homology"/>
<dbReference type="Gene3D" id="3.40.30.10">
    <property type="entry name" value="Glutaredoxin"/>
    <property type="match status" value="1"/>
</dbReference>
<feature type="domain" description="Thioredoxin" evidence="5">
    <location>
        <begin position="1"/>
        <end position="108"/>
    </location>
</feature>
<dbReference type="Pfam" id="PF00085">
    <property type="entry name" value="Thioredoxin"/>
    <property type="match status" value="1"/>
</dbReference>
<dbReference type="GO" id="GO:0015035">
    <property type="term" value="F:protein-disulfide reductase activity"/>
    <property type="evidence" value="ECO:0007669"/>
    <property type="project" value="InterPro"/>
</dbReference>
<dbReference type="PROSITE" id="PS51352">
    <property type="entry name" value="THIOREDOXIN_2"/>
    <property type="match status" value="1"/>
</dbReference>
<reference evidence="6" key="1">
    <citation type="submission" date="2021-07" db="EMBL/GenBank/DDBJ databases">
        <title>Draft genome of Mortierella alpina, strain LL118, isolated from an aspen leaf litter sample.</title>
        <authorList>
            <person name="Yang S."/>
            <person name="Vinatzer B.A."/>
        </authorList>
    </citation>
    <scope>NUCLEOTIDE SEQUENCE</scope>
    <source>
        <strain evidence="6">LL118</strain>
    </source>
</reference>
<evidence type="ECO:0000256" key="4">
    <source>
        <dbReference type="PIRSR" id="PIRSR000077-4"/>
    </source>
</evidence>
<evidence type="ECO:0000259" key="5">
    <source>
        <dbReference type="PROSITE" id="PS51352"/>
    </source>
</evidence>
<keyword evidence="1 4" id="KW-1015">Disulfide bond</keyword>
<dbReference type="AlphaFoldDB" id="A0A9P8D249"/>
<dbReference type="InterPro" id="IPR013766">
    <property type="entry name" value="Thioredoxin_domain"/>
</dbReference>
<evidence type="ECO:0000256" key="3">
    <source>
        <dbReference type="PIRNR" id="PIRNR000077"/>
    </source>
</evidence>
<name>A0A9P8D249_MORAP</name>
<dbReference type="CDD" id="cd02947">
    <property type="entry name" value="TRX_family"/>
    <property type="match status" value="1"/>
</dbReference>
<dbReference type="PANTHER" id="PTHR10438:SF468">
    <property type="entry name" value="THIOREDOXIN-1-RELATED"/>
    <property type="match status" value="1"/>
</dbReference>
<evidence type="ECO:0000256" key="2">
    <source>
        <dbReference type="ARBA" id="ARBA00038353"/>
    </source>
</evidence>
<dbReference type="InterPro" id="IPR036249">
    <property type="entry name" value="Thioredoxin-like_sf"/>
</dbReference>
<dbReference type="PRINTS" id="PR00421">
    <property type="entry name" value="THIOREDOXIN"/>
</dbReference>
<dbReference type="InterPro" id="IPR005746">
    <property type="entry name" value="Thioredoxin"/>
</dbReference>
<keyword evidence="4" id="KW-0676">Redox-active center</keyword>
<evidence type="ECO:0000256" key="1">
    <source>
        <dbReference type="ARBA" id="ARBA00023157"/>
    </source>
</evidence>
<feature type="disulfide bond" description="Redox-active" evidence="4">
    <location>
        <begin position="30"/>
        <end position="33"/>
    </location>
</feature>
<dbReference type="SUPFAM" id="SSF52833">
    <property type="entry name" value="Thioredoxin-like"/>
    <property type="match status" value="1"/>
</dbReference>
<organism evidence="6 7">
    <name type="scientific">Mortierella alpina</name>
    <name type="common">Oleaginous fungus</name>
    <name type="synonym">Mortierella renispora</name>
    <dbReference type="NCBI Taxonomy" id="64518"/>
    <lineage>
        <taxon>Eukaryota</taxon>
        <taxon>Fungi</taxon>
        <taxon>Fungi incertae sedis</taxon>
        <taxon>Mucoromycota</taxon>
        <taxon>Mortierellomycotina</taxon>
        <taxon>Mortierellomycetes</taxon>
        <taxon>Mortierellales</taxon>
        <taxon>Mortierellaceae</taxon>
        <taxon>Mortierella</taxon>
    </lineage>
</organism>
<evidence type="ECO:0000313" key="7">
    <source>
        <dbReference type="Proteomes" id="UP000717515"/>
    </source>
</evidence>
<evidence type="ECO:0000313" key="6">
    <source>
        <dbReference type="EMBL" id="KAG9327055.1"/>
    </source>
</evidence>
<dbReference type="PANTHER" id="PTHR10438">
    <property type="entry name" value="THIOREDOXIN"/>
    <property type="match status" value="1"/>
</dbReference>
<dbReference type="Proteomes" id="UP000717515">
    <property type="component" value="Unassembled WGS sequence"/>
</dbReference>
<comment type="similarity">
    <text evidence="2">Belongs to the thioredoxin family. Plant H-type subfamily.</text>
</comment>
<accession>A0A9P8D249</accession>
<comment type="caution">
    <text evidence="6">The sequence shown here is derived from an EMBL/GenBank/DDBJ whole genome shotgun (WGS) entry which is preliminary data.</text>
</comment>
<protein>
    <recommendedName>
        <fullName evidence="3">Thioredoxin</fullName>
    </recommendedName>
</protein>
<dbReference type="InterPro" id="IPR050620">
    <property type="entry name" value="Thioredoxin_H-type-like"/>
</dbReference>